<protein>
    <recommendedName>
        <fullName evidence="4">Replication protein</fullName>
    </recommendedName>
</protein>
<evidence type="ECO:0000256" key="1">
    <source>
        <dbReference type="SAM" id="MobiDB-lite"/>
    </source>
</evidence>
<keyword evidence="3" id="KW-1185">Reference proteome</keyword>
<evidence type="ECO:0000313" key="2">
    <source>
        <dbReference type="EMBL" id="EYR65027.1"/>
    </source>
</evidence>
<evidence type="ECO:0008006" key="4">
    <source>
        <dbReference type="Google" id="ProtNLM"/>
    </source>
</evidence>
<organism evidence="2 3">
    <name type="scientific">Actinotalea ferrariae CF5-4</name>
    <dbReference type="NCBI Taxonomy" id="948458"/>
    <lineage>
        <taxon>Bacteria</taxon>
        <taxon>Bacillati</taxon>
        <taxon>Actinomycetota</taxon>
        <taxon>Actinomycetes</taxon>
        <taxon>Micrococcales</taxon>
        <taxon>Cellulomonadaceae</taxon>
        <taxon>Actinotalea</taxon>
    </lineage>
</organism>
<sequence>MATSKRHSSVRLPQAFARDRSSKEPCPPLADLMQGGGEVRLKVMLTVLMMATKAPHARKVSAKDLAAMLGLRDADGAGARRVSKAMKDLEAKSLARRDRVPGYVPTMTVLDPAGSGKEWDASKLPRPYITVPISLWRRGWFIALSGRAVALLIILKELTGGRTRNGAWVDGIRKRQYGLSDDTWTRGTQELKDAGLLDVTEQVFSSQGEPRRRNLYVLHLDRLEAYDPGGFEEWRDSQDE</sequence>
<dbReference type="EMBL" id="AXCW01000008">
    <property type="protein sequence ID" value="EYR65027.1"/>
    <property type="molecule type" value="Genomic_DNA"/>
</dbReference>
<comment type="caution">
    <text evidence="2">The sequence shown here is derived from an EMBL/GenBank/DDBJ whole genome shotgun (WGS) entry which is preliminary data.</text>
</comment>
<gene>
    <name evidence="2" type="ORF">N866_18835</name>
</gene>
<feature type="region of interest" description="Disordered" evidence="1">
    <location>
        <begin position="1"/>
        <end position="26"/>
    </location>
</feature>
<proteinExistence type="predicted"/>
<dbReference type="Proteomes" id="UP000019753">
    <property type="component" value="Unassembled WGS sequence"/>
</dbReference>
<evidence type="ECO:0000313" key="3">
    <source>
        <dbReference type="Proteomes" id="UP000019753"/>
    </source>
</evidence>
<reference evidence="2 3" key="1">
    <citation type="submission" date="2014-01" db="EMBL/GenBank/DDBJ databases">
        <title>Actinotalea ferrariae CF5-4.</title>
        <authorList>
            <person name="Chen F."/>
            <person name="Li Y."/>
            <person name="Wang G."/>
        </authorList>
    </citation>
    <scope>NUCLEOTIDE SEQUENCE [LARGE SCALE GENOMIC DNA]</scope>
    <source>
        <strain evidence="2 3">CF5-4</strain>
    </source>
</reference>
<dbReference type="AlphaFoldDB" id="A0A021W126"/>
<accession>A0A021W126</accession>
<name>A0A021W126_9CELL</name>